<dbReference type="InterPro" id="IPR037151">
    <property type="entry name" value="AlkB-like_sf"/>
</dbReference>
<dbReference type="SUPFAM" id="SSF51197">
    <property type="entry name" value="Clavaminate synthase-like"/>
    <property type="match status" value="1"/>
</dbReference>
<sequence length="196" mass="21489">MANCLEHVRRDDAASIQLLDSPVRAKLRTAVEASRFRRARAVVGTGDKAVTQDFEICDRVDGAGLIGRYVAASEALVNSGLERLTPTPCPPVEFNDLVAQRYPPVACGISPHRDHIRYVNLVAILVIAGAGRFFVCDDRAGTNAREIPAPEGSLLLMRAPGFDGSRHRPFHMLGKVTRERLILGLRQDARKQPETP</sequence>
<accession>A0A369T5U0</accession>
<comment type="caution">
    <text evidence="1">The sequence shown here is derived from an EMBL/GenBank/DDBJ whole genome shotgun (WGS) entry which is preliminary data.</text>
</comment>
<dbReference type="RefSeq" id="WP_114583347.1">
    <property type="nucleotide sequence ID" value="NZ_QPMH01000021.1"/>
</dbReference>
<evidence type="ECO:0000313" key="1">
    <source>
        <dbReference type="EMBL" id="RDD60683.1"/>
    </source>
</evidence>
<dbReference type="Gene3D" id="2.60.120.590">
    <property type="entry name" value="Alpha-ketoglutarate-dependent dioxygenase AlkB-like"/>
    <property type="match status" value="1"/>
</dbReference>
<proteinExistence type="predicted"/>
<evidence type="ECO:0008006" key="3">
    <source>
        <dbReference type="Google" id="ProtNLM"/>
    </source>
</evidence>
<keyword evidence="2" id="KW-1185">Reference proteome</keyword>
<evidence type="ECO:0000313" key="2">
    <source>
        <dbReference type="Proteomes" id="UP000253941"/>
    </source>
</evidence>
<protein>
    <recommendedName>
        <fullName evidence="3">Fe2OG dioxygenase domain-containing protein</fullName>
    </recommendedName>
</protein>
<gene>
    <name evidence="1" type="ORF">DRB17_16595</name>
</gene>
<name>A0A369T5U0_9PROT</name>
<reference evidence="1 2" key="1">
    <citation type="submission" date="2018-07" db="EMBL/GenBank/DDBJ databases">
        <title>Venubactetium sediminum gen. nov., sp. nov., isolated from a marine solar saltern.</title>
        <authorList>
            <person name="Wang S."/>
        </authorList>
    </citation>
    <scope>NUCLEOTIDE SEQUENCE [LARGE SCALE GENOMIC DNA]</scope>
    <source>
        <strain evidence="1 2">WD2A32</strain>
    </source>
</reference>
<dbReference type="EMBL" id="QPMH01000021">
    <property type="protein sequence ID" value="RDD60683.1"/>
    <property type="molecule type" value="Genomic_DNA"/>
</dbReference>
<dbReference type="AlphaFoldDB" id="A0A369T5U0"/>
<dbReference type="Proteomes" id="UP000253941">
    <property type="component" value="Unassembled WGS sequence"/>
</dbReference>
<organism evidence="1 2">
    <name type="scientific">Ferruginivarius sediminum</name>
    <dbReference type="NCBI Taxonomy" id="2661937"/>
    <lineage>
        <taxon>Bacteria</taxon>
        <taxon>Pseudomonadati</taxon>
        <taxon>Pseudomonadota</taxon>
        <taxon>Alphaproteobacteria</taxon>
        <taxon>Rhodospirillales</taxon>
        <taxon>Rhodospirillaceae</taxon>
        <taxon>Ferruginivarius</taxon>
    </lineage>
</organism>